<reference evidence="1" key="1">
    <citation type="journal article" date="2015" name="Nature">
        <title>Complex archaea that bridge the gap between prokaryotes and eukaryotes.</title>
        <authorList>
            <person name="Spang A."/>
            <person name="Saw J.H."/>
            <person name="Jorgensen S.L."/>
            <person name="Zaremba-Niedzwiedzka K."/>
            <person name="Martijn J."/>
            <person name="Lind A.E."/>
            <person name="van Eijk R."/>
            <person name="Schleper C."/>
            <person name="Guy L."/>
            <person name="Ettema T.J."/>
        </authorList>
    </citation>
    <scope>NUCLEOTIDE SEQUENCE</scope>
</reference>
<sequence>MNPDELNFDERDEFTDDEIRKLLNHAMFNILKNHIKKIDSMIDKGEILFDKDNFELIEKNGTLYYKEK</sequence>
<dbReference type="AlphaFoldDB" id="A0A0F9M5M5"/>
<organism evidence="1">
    <name type="scientific">marine sediment metagenome</name>
    <dbReference type="NCBI Taxonomy" id="412755"/>
    <lineage>
        <taxon>unclassified sequences</taxon>
        <taxon>metagenomes</taxon>
        <taxon>ecological metagenomes</taxon>
    </lineage>
</organism>
<proteinExistence type="predicted"/>
<protein>
    <submittedName>
        <fullName evidence="1">Uncharacterized protein</fullName>
    </submittedName>
</protein>
<evidence type="ECO:0000313" key="1">
    <source>
        <dbReference type="EMBL" id="KKM71950.1"/>
    </source>
</evidence>
<comment type="caution">
    <text evidence="1">The sequence shown here is derived from an EMBL/GenBank/DDBJ whole genome shotgun (WGS) entry which is preliminary data.</text>
</comment>
<name>A0A0F9M5M5_9ZZZZ</name>
<gene>
    <name evidence="1" type="ORF">LCGC14_1425410</name>
</gene>
<accession>A0A0F9M5M5</accession>
<dbReference type="EMBL" id="LAZR01009549">
    <property type="protein sequence ID" value="KKM71950.1"/>
    <property type="molecule type" value="Genomic_DNA"/>
</dbReference>